<keyword evidence="3" id="KW-1185">Reference proteome</keyword>
<sequence length="205" mass="21453">MVATHHHCRNTPFAPHCRRRRFALRTTAIVATSQELSGGAFMEIVAAEVPAQGRGGSGKRTPMKGAWRRAEAGSGGGVGSLKSRRPVRHGRPLMPGQTYSHIGSLGRTGGGSGRRTQAKVGLASSAVEAVSNSADRFIRVRLTAALATSAGPLRRAISAAGATSCGGGSLQRGTPAKGELGRLPRRSGSQAPTAVRRLRRTWQED</sequence>
<feature type="compositionally biased region" description="Basic residues" evidence="1">
    <location>
        <begin position="82"/>
        <end position="91"/>
    </location>
</feature>
<feature type="region of interest" description="Disordered" evidence="1">
    <location>
        <begin position="69"/>
        <end position="116"/>
    </location>
</feature>
<accession>A2X6D4</accession>
<proteinExistence type="predicted"/>
<name>A2X6D4_ORYSI</name>
<dbReference type="Proteomes" id="UP000007015">
    <property type="component" value="Chromosome 2"/>
</dbReference>
<organism evidence="2 3">
    <name type="scientific">Oryza sativa subsp. indica</name>
    <name type="common">Rice</name>
    <dbReference type="NCBI Taxonomy" id="39946"/>
    <lineage>
        <taxon>Eukaryota</taxon>
        <taxon>Viridiplantae</taxon>
        <taxon>Streptophyta</taxon>
        <taxon>Embryophyta</taxon>
        <taxon>Tracheophyta</taxon>
        <taxon>Spermatophyta</taxon>
        <taxon>Magnoliopsida</taxon>
        <taxon>Liliopsida</taxon>
        <taxon>Poales</taxon>
        <taxon>Poaceae</taxon>
        <taxon>BOP clade</taxon>
        <taxon>Oryzoideae</taxon>
        <taxon>Oryzeae</taxon>
        <taxon>Oryzinae</taxon>
        <taxon>Oryza</taxon>
        <taxon>Oryza sativa</taxon>
    </lineage>
</organism>
<feature type="region of interest" description="Disordered" evidence="1">
    <location>
        <begin position="161"/>
        <end position="205"/>
    </location>
</feature>
<evidence type="ECO:0000313" key="3">
    <source>
        <dbReference type="Proteomes" id="UP000007015"/>
    </source>
</evidence>
<dbReference type="HOGENOM" id="CLU_1339449_0_0_1"/>
<feature type="compositionally biased region" description="Basic residues" evidence="1">
    <location>
        <begin position="196"/>
        <end position="205"/>
    </location>
</feature>
<dbReference type="EMBL" id="CM000127">
    <property type="protein sequence ID" value="EAY86394.1"/>
    <property type="molecule type" value="Genomic_DNA"/>
</dbReference>
<evidence type="ECO:0000313" key="2">
    <source>
        <dbReference type="EMBL" id="EAY86394.1"/>
    </source>
</evidence>
<dbReference type="Gramene" id="BGIOSGA006196-TA">
    <property type="protein sequence ID" value="BGIOSGA006196-PA"/>
    <property type="gene ID" value="BGIOSGA006196"/>
</dbReference>
<gene>
    <name evidence="2" type="ORF">OsI_07772</name>
</gene>
<reference evidence="2 3" key="1">
    <citation type="journal article" date="2005" name="PLoS Biol.">
        <title>The genomes of Oryza sativa: a history of duplications.</title>
        <authorList>
            <person name="Yu J."/>
            <person name="Wang J."/>
            <person name="Lin W."/>
            <person name="Li S."/>
            <person name="Li H."/>
            <person name="Zhou J."/>
            <person name="Ni P."/>
            <person name="Dong W."/>
            <person name="Hu S."/>
            <person name="Zeng C."/>
            <person name="Zhang J."/>
            <person name="Zhang Y."/>
            <person name="Li R."/>
            <person name="Xu Z."/>
            <person name="Li S."/>
            <person name="Li X."/>
            <person name="Zheng H."/>
            <person name="Cong L."/>
            <person name="Lin L."/>
            <person name="Yin J."/>
            <person name="Geng J."/>
            <person name="Li G."/>
            <person name="Shi J."/>
            <person name="Liu J."/>
            <person name="Lv H."/>
            <person name="Li J."/>
            <person name="Wang J."/>
            <person name="Deng Y."/>
            <person name="Ran L."/>
            <person name="Shi X."/>
            <person name="Wang X."/>
            <person name="Wu Q."/>
            <person name="Li C."/>
            <person name="Ren X."/>
            <person name="Wang J."/>
            <person name="Wang X."/>
            <person name="Li D."/>
            <person name="Liu D."/>
            <person name="Zhang X."/>
            <person name="Ji Z."/>
            <person name="Zhao W."/>
            <person name="Sun Y."/>
            <person name="Zhang Z."/>
            <person name="Bao J."/>
            <person name="Han Y."/>
            <person name="Dong L."/>
            <person name="Ji J."/>
            <person name="Chen P."/>
            <person name="Wu S."/>
            <person name="Liu J."/>
            <person name="Xiao Y."/>
            <person name="Bu D."/>
            <person name="Tan J."/>
            <person name="Yang L."/>
            <person name="Ye C."/>
            <person name="Zhang J."/>
            <person name="Xu J."/>
            <person name="Zhou Y."/>
            <person name="Yu Y."/>
            <person name="Zhang B."/>
            <person name="Zhuang S."/>
            <person name="Wei H."/>
            <person name="Liu B."/>
            <person name="Lei M."/>
            <person name="Yu H."/>
            <person name="Li Y."/>
            <person name="Xu H."/>
            <person name="Wei S."/>
            <person name="He X."/>
            <person name="Fang L."/>
            <person name="Zhang Z."/>
            <person name="Zhang Y."/>
            <person name="Huang X."/>
            <person name="Su Z."/>
            <person name="Tong W."/>
            <person name="Li J."/>
            <person name="Tong Z."/>
            <person name="Li S."/>
            <person name="Ye J."/>
            <person name="Wang L."/>
            <person name="Fang L."/>
            <person name="Lei T."/>
            <person name="Chen C."/>
            <person name="Chen H."/>
            <person name="Xu Z."/>
            <person name="Li H."/>
            <person name="Huang H."/>
            <person name="Zhang F."/>
            <person name="Xu H."/>
            <person name="Li N."/>
            <person name="Zhao C."/>
            <person name="Li S."/>
            <person name="Dong L."/>
            <person name="Huang Y."/>
            <person name="Li L."/>
            <person name="Xi Y."/>
            <person name="Qi Q."/>
            <person name="Li W."/>
            <person name="Zhang B."/>
            <person name="Hu W."/>
            <person name="Zhang Y."/>
            <person name="Tian X."/>
            <person name="Jiao Y."/>
            <person name="Liang X."/>
            <person name="Jin J."/>
            <person name="Gao L."/>
            <person name="Zheng W."/>
            <person name="Hao B."/>
            <person name="Liu S."/>
            <person name="Wang W."/>
            <person name="Yuan L."/>
            <person name="Cao M."/>
            <person name="McDermott J."/>
            <person name="Samudrala R."/>
            <person name="Wang J."/>
            <person name="Wong G.K."/>
            <person name="Yang H."/>
        </authorList>
    </citation>
    <scope>NUCLEOTIDE SEQUENCE [LARGE SCALE GENOMIC DNA]</scope>
    <source>
        <strain evidence="3">cv. 93-11</strain>
    </source>
</reference>
<protein>
    <submittedName>
        <fullName evidence="2">Uncharacterized protein</fullName>
    </submittedName>
</protein>
<dbReference type="AlphaFoldDB" id="A2X6D4"/>
<evidence type="ECO:0000256" key="1">
    <source>
        <dbReference type="SAM" id="MobiDB-lite"/>
    </source>
</evidence>